<dbReference type="EMBL" id="CAJFCJ010000019">
    <property type="protein sequence ID" value="CAD5123424.1"/>
    <property type="molecule type" value="Genomic_DNA"/>
</dbReference>
<feature type="compositionally biased region" description="Polar residues" evidence="1">
    <location>
        <begin position="104"/>
        <end position="113"/>
    </location>
</feature>
<evidence type="ECO:0000313" key="3">
    <source>
        <dbReference type="Proteomes" id="UP000549394"/>
    </source>
</evidence>
<feature type="region of interest" description="Disordered" evidence="1">
    <location>
        <begin position="1"/>
        <end position="45"/>
    </location>
</feature>
<feature type="region of interest" description="Disordered" evidence="1">
    <location>
        <begin position="80"/>
        <end position="126"/>
    </location>
</feature>
<organism evidence="2 3">
    <name type="scientific">Dimorphilus gyrociliatus</name>
    <dbReference type="NCBI Taxonomy" id="2664684"/>
    <lineage>
        <taxon>Eukaryota</taxon>
        <taxon>Metazoa</taxon>
        <taxon>Spiralia</taxon>
        <taxon>Lophotrochozoa</taxon>
        <taxon>Annelida</taxon>
        <taxon>Polychaeta</taxon>
        <taxon>Polychaeta incertae sedis</taxon>
        <taxon>Dinophilidae</taxon>
        <taxon>Dimorphilus</taxon>
    </lineage>
</organism>
<evidence type="ECO:0000256" key="1">
    <source>
        <dbReference type="SAM" id="MobiDB-lite"/>
    </source>
</evidence>
<feature type="compositionally biased region" description="Basic and acidic residues" evidence="1">
    <location>
        <begin position="88"/>
        <end position="99"/>
    </location>
</feature>
<comment type="caution">
    <text evidence="2">The sequence shown here is derived from an EMBL/GenBank/DDBJ whole genome shotgun (WGS) entry which is preliminary data.</text>
</comment>
<feature type="compositionally biased region" description="Basic and acidic residues" evidence="1">
    <location>
        <begin position="115"/>
        <end position="126"/>
    </location>
</feature>
<dbReference type="Proteomes" id="UP000549394">
    <property type="component" value="Unassembled WGS sequence"/>
</dbReference>
<name>A0A7I8W4F5_9ANNE</name>
<dbReference type="AlphaFoldDB" id="A0A7I8W4F5"/>
<proteinExistence type="predicted"/>
<accession>A0A7I8W4F5</accession>
<evidence type="ECO:0000313" key="2">
    <source>
        <dbReference type="EMBL" id="CAD5123424.1"/>
    </source>
</evidence>
<reference evidence="2 3" key="1">
    <citation type="submission" date="2020-08" db="EMBL/GenBank/DDBJ databases">
        <authorList>
            <person name="Hejnol A."/>
        </authorList>
    </citation>
    <scope>NUCLEOTIDE SEQUENCE [LARGE SCALE GENOMIC DNA]</scope>
</reference>
<protein>
    <submittedName>
        <fullName evidence="2">DgyrCDS11773</fullName>
    </submittedName>
</protein>
<keyword evidence="3" id="KW-1185">Reference proteome</keyword>
<gene>
    <name evidence="2" type="ORF">DGYR_LOCUS11107</name>
</gene>
<sequence>MEENGDSKEAVKLASEETAKDQPEDNAKNEEEEDVEKDADAKTEDELILEKVIEKSISVEEVAVNHTTVKNTVIVKEESTKTGQVGKEVIKEKKSEKKRVISPKRQSNLSLNAFSKKEDKKQKEKTVGRPIENYAAQRKMIERLYYGTFKKSDKPLKNPITGKGMECLDRPRSVRITRKETQTRNPLTGEGLQFQKLFSGRCRGETVRATVY</sequence>
<feature type="compositionally biased region" description="Basic and acidic residues" evidence="1">
    <location>
        <begin position="1"/>
        <end position="29"/>
    </location>
</feature>